<feature type="transmembrane region" description="Helical" evidence="6">
    <location>
        <begin position="159"/>
        <end position="181"/>
    </location>
</feature>
<name>A0A2A5MBV6_9ENTR</name>
<evidence type="ECO:0000259" key="7">
    <source>
        <dbReference type="Pfam" id="PF01292"/>
    </source>
</evidence>
<proteinExistence type="predicted"/>
<dbReference type="GO" id="GO:0005886">
    <property type="term" value="C:plasma membrane"/>
    <property type="evidence" value="ECO:0007669"/>
    <property type="project" value="UniProtKB-SubCell"/>
</dbReference>
<comment type="subcellular location">
    <subcellularLocation>
        <location evidence="1">Cell membrane</location>
        <topology evidence="1">Multi-pass membrane protein</topology>
    </subcellularLocation>
</comment>
<dbReference type="InterPro" id="IPR011577">
    <property type="entry name" value="Cyt_b561_bac/Ni-Hgenase"/>
</dbReference>
<reference evidence="8" key="2">
    <citation type="submission" date="2020-08" db="EMBL/GenBank/DDBJ databases">
        <title>Genomic evolution and epidemiology of Klebsiella pneumoniae from a major hospital in Beijing, China, over a fifteen-year period: dissemination of known and novel high-risk clones.</title>
        <authorList>
            <person name="Palmieri M."/>
        </authorList>
    </citation>
    <scope>NUCLEOTIDE SEQUENCE</scope>
    <source>
        <strain evidence="8">K7050</strain>
    </source>
</reference>
<feature type="transmembrane region" description="Helical" evidence="6">
    <location>
        <begin position="16"/>
        <end position="33"/>
    </location>
</feature>
<evidence type="ECO:0000313" key="10">
    <source>
        <dbReference type="Proteomes" id="UP000217648"/>
    </source>
</evidence>
<comment type="caution">
    <text evidence="9">The sequence shown here is derived from an EMBL/GenBank/DDBJ whole genome shotgun (WGS) entry which is preliminary data.</text>
</comment>
<dbReference type="SUPFAM" id="SSF81342">
    <property type="entry name" value="Transmembrane di-heme cytochromes"/>
    <property type="match status" value="1"/>
</dbReference>
<protein>
    <submittedName>
        <fullName evidence="8">Cytochrome b/b6 domain-containing protein</fullName>
    </submittedName>
</protein>
<organism evidence="9 10">
    <name type="scientific">Klebsiella quasipneumoniae</name>
    <dbReference type="NCBI Taxonomy" id="1463165"/>
    <lineage>
        <taxon>Bacteria</taxon>
        <taxon>Pseudomonadati</taxon>
        <taxon>Pseudomonadota</taxon>
        <taxon>Gammaproteobacteria</taxon>
        <taxon>Enterobacterales</taxon>
        <taxon>Enterobacteriaceae</taxon>
        <taxon>Klebsiella/Raoultella group</taxon>
        <taxon>Klebsiella</taxon>
        <taxon>Klebsiella pneumoniae complex</taxon>
    </lineage>
</organism>
<sequence>MAVNLRRALPHQDTPFFRGLHIVVAVLVLAQIINSNMTETESLGQFSLTGMVTFLHIISGFGLLLCGVVMLFWMLAQRGARYYFSYLYLDFQGVTDDFRTLRQFRLPEAHAGGMAAIVQGLGVLSLLGVAAVGGLWFILNMMYGPDSVLVHDVLHLHKFLTVFIETYFWAHGAMGILHLLLTIRLQQLNKE</sequence>
<dbReference type="RefSeq" id="WP_032731970.1">
    <property type="nucleotide sequence ID" value="NZ_AP022184.1"/>
</dbReference>
<keyword evidence="2" id="KW-1003">Cell membrane</keyword>
<dbReference type="GO" id="GO:0022904">
    <property type="term" value="P:respiratory electron transport chain"/>
    <property type="evidence" value="ECO:0007669"/>
    <property type="project" value="InterPro"/>
</dbReference>
<feature type="transmembrane region" description="Helical" evidence="6">
    <location>
        <begin position="111"/>
        <end position="139"/>
    </location>
</feature>
<evidence type="ECO:0000256" key="3">
    <source>
        <dbReference type="ARBA" id="ARBA00022692"/>
    </source>
</evidence>
<feature type="domain" description="Cytochrome b561 bacterial/Ni-hydrogenase" evidence="7">
    <location>
        <begin position="15"/>
        <end position="181"/>
    </location>
</feature>
<dbReference type="InterPro" id="IPR016174">
    <property type="entry name" value="Di-haem_cyt_TM"/>
</dbReference>
<evidence type="ECO:0000313" key="8">
    <source>
        <dbReference type="EMBL" id="MBC5048983.1"/>
    </source>
</evidence>
<evidence type="ECO:0000256" key="5">
    <source>
        <dbReference type="ARBA" id="ARBA00023136"/>
    </source>
</evidence>
<reference evidence="9 10" key="1">
    <citation type="submission" date="2017-09" db="EMBL/GenBank/DDBJ databases">
        <title>Mdr eskape-Ghana.</title>
        <authorList>
            <person name="Agyepong N."/>
            <person name="Janice J."/>
            <person name="Samuelsen O."/>
            <person name="Owusu-Ofori A."/>
            <person name="Sundsfjord A."/>
            <person name="Essack S."/>
            <person name="Pedersen T."/>
        </authorList>
    </citation>
    <scope>NUCLEOTIDE SEQUENCE [LARGE SCALE GENOMIC DNA]</scope>
    <source>
        <strain evidence="9 10">46</strain>
    </source>
</reference>
<evidence type="ECO:0000256" key="2">
    <source>
        <dbReference type="ARBA" id="ARBA00022475"/>
    </source>
</evidence>
<keyword evidence="5 6" id="KW-0472">Membrane</keyword>
<dbReference type="Proteomes" id="UP000646540">
    <property type="component" value="Unassembled WGS sequence"/>
</dbReference>
<evidence type="ECO:0000256" key="1">
    <source>
        <dbReference type="ARBA" id="ARBA00004651"/>
    </source>
</evidence>
<dbReference type="Proteomes" id="UP000217648">
    <property type="component" value="Unassembled WGS sequence"/>
</dbReference>
<dbReference type="Pfam" id="PF01292">
    <property type="entry name" value="Ni_hydr_CYTB"/>
    <property type="match status" value="1"/>
</dbReference>
<dbReference type="EMBL" id="NXHG01000041">
    <property type="protein sequence ID" value="PCM58378.1"/>
    <property type="molecule type" value="Genomic_DNA"/>
</dbReference>
<dbReference type="AlphaFoldDB" id="A0A2A5MBV6"/>
<keyword evidence="4 6" id="KW-1133">Transmembrane helix</keyword>
<evidence type="ECO:0000256" key="4">
    <source>
        <dbReference type="ARBA" id="ARBA00022989"/>
    </source>
</evidence>
<evidence type="ECO:0000313" key="9">
    <source>
        <dbReference type="EMBL" id="PCM58378.1"/>
    </source>
</evidence>
<gene>
    <name evidence="9" type="ORF">CP911_27925</name>
    <name evidence="8" type="ORF">H8L09_26945</name>
</gene>
<dbReference type="EMBL" id="JACNQW010000038">
    <property type="protein sequence ID" value="MBC5048983.1"/>
    <property type="molecule type" value="Genomic_DNA"/>
</dbReference>
<keyword evidence="3 6" id="KW-0812">Transmembrane</keyword>
<evidence type="ECO:0000256" key="6">
    <source>
        <dbReference type="SAM" id="Phobius"/>
    </source>
</evidence>
<feature type="transmembrane region" description="Helical" evidence="6">
    <location>
        <begin position="53"/>
        <end position="76"/>
    </location>
</feature>
<accession>A0A2A5MBV6</accession>
<dbReference type="GO" id="GO:0009055">
    <property type="term" value="F:electron transfer activity"/>
    <property type="evidence" value="ECO:0007669"/>
    <property type="project" value="InterPro"/>
</dbReference>